<keyword evidence="2" id="KW-1133">Transmembrane helix</keyword>
<evidence type="ECO:0008006" key="5">
    <source>
        <dbReference type="Google" id="ProtNLM"/>
    </source>
</evidence>
<organism evidence="3 4">
    <name type="scientific">Dryococelus australis</name>
    <dbReference type="NCBI Taxonomy" id="614101"/>
    <lineage>
        <taxon>Eukaryota</taxon>
        <taxon>Metazoa</taxon>
        <taxon>Ecdysozoa</taxon>
        <taxon>Arthropoda</taxon>
        <taxon>Hexapoda</taxon>
        <taxon>Insecta</taxon>
        <taxon>Pterygota</taxon>
        <taxon>Neoptera</taxon>
        <taxon>Polyneoptera</taxon>
        <taxon>Phasmatodea</taxon>
        <taxon>Verophasmatodea</taxon>
        <taxon>Anareolatae</taxon>
        <taxon>Phasmatidae</taxon>
        <taxon>Eurycanthinae</taxon>
        <taxon>Dryococelus</taxon>
    </lineage>
</organism>
<dbReference type="SUPFAM" id="SSF56672">
    <property type="entry name" value="DNA/RNA polymerases"/>
    <property type="match status" value="1"/>
</dbReference>
<dbReference type="Proteomes" id="UP001159363">
    <property type="component" value="Chromosome 11"/>
</dbReference>
<accession>A0ABQ9GGT5</accession>
<dbReference type="EMBL" id="JARBHB010000012">
    <property type="protein sequence ID" value="KAJ8871220.1"/>
    <property type="molecule type" value="Genomic_DNA"/>
</dbReference>
<feature type="transmembrane region" description="Helical" evidence="2">
    <location>
        <begin position="880"/>
        <end position="899"/>
    </location>
</feature>
<comment type="caution">
    <text evidence="3">The sequence shown here is derived from an EMBL/GenBank/DDBJ whole genome shotgun (WGS) entry which is preliminary data.</text>
</comment>
<dbReference type="PANTHER" id="PTHR33064:SF37">
    <property type="entry name" value="RIBONUCLEASE H"/>
    <property type="match status" value="1"/>
</dbReference>
<name>A0ABQ9GGT5_9NEOP</name>
<feature type="region of interest" description="Disordered" evidence="1">
    <location>
        <begin position="1338"/>
        <end position="1364"/>
    </location>
</feature>
<dbReference type="Gene3D" id="3.10.10.10">
    <property type="entry name" value="HIV Type 1 Reverse Transcriptase, subunit A, domain 1"/>
    <property type="match status" value="1"/>
</dbReference>
<evidence type="ECO:0000256" key="2">
    <source>
        <dbReference type="SAM" id="Phobius"/>
    </source>
</evidence>
<keyword evidence="2" id="KW-0472">Membrane</keyword>
<dbReference type="InterPro" id="IPR043502">
    <property type="entry name" value="DNA/RNA_pol_sf"/>
</dbReference>
<proteinExistence type="predicted"/>
<protein>
    <recommendedName>
        <fullName evidence="5">Reverse transcriptase domain-containing protein</fullName>
    </recommendedName>
</protein>
<evidence type="ECO:0000313" key="4">
    <source>
        <dbReference type="Proteomes" id="UP001159363"/>
    </source>
</evidence>
<sequence length="1364" mass="152847">MTGDQDMLEMITADIRSTRTGSGARPDKLIAACVSLPRSVSLHEDSARASPVTRREQEKRCRAAACNNTTELELSGLCLIELFSADEDAVKLRGAVVVCNCGGENHREGKPAASNQWHMVKCCRVSWCLLTAVQSRCTPQKPVSTVQHRETECIPFAHKRAARDPLDASCGVSCRATCWHHSPIHLTLLLTVFLVRKKESNKYRLVVSHFLVNKNIHKDHFPLPMIDYVLQHLGKARVFPILYLNNSLYQCLLDLLCLKYTSFSTQYEFTHIPIVSNLASHALSRILNFVLSEFKYEFVFNYIDDIIVYSGDYDSHLLQVFGNMREFGFTVNPDKVTLGSKKTPRPKTLKGDQKCLGTLGYYSRFIELFFRSICILLNYFKKKGVEFVWGPVQESAFIFSKHFVVQVDASSLALGAVLSQQMDLVLAPVAFGSHMSLENNSVGFFVSPTLSLKSIMSKVPKINRKGSVRKHYLLGDWERIAQGLYLETIPALAWSNLGKPWKTEIKMAGPEFEPGSSRMRAVTSLVGYVAGIAVVQGPSRGSPVSSPVFIPLLFYPYLLSRLKHSLFVLVGNNSCGWARFFYHFVEVAVRVLQQQVWMVELLKFIHAVDSVVYADIFTQVRRRHSVRRCTSVMWTVSGFDRSTVVEEREDEKPGQFLVQRPRTLCVRSRGRRSCMVKPPVMRGDERVDAHVSVATIAPTLLALRRAKLLQPGGCLKVRHLNVLGVFSYCRDASDELGAGSRQEVCDSGFDPCFIQHQYLVVPENGPGEANKLPLADTEVVAAFVHMEVQRRNCFFQLDLQKSRTINNSIIIKSRVRGNPAKEKGSEVSVRGLKLEELRPPYGERKVKPPESHPVYSPWMHCDLHQRYFAWVSFQSSSCQFLITIDISIIVLIVTIDLSFFIDAFVIINVIVIIEAIVINIIFTIILIICWKPSEPRTYSTYLFESCPQLLVGELVEGVQVLPQRRGEEDRLLRNNGDALSQVVKADRLGVHAVYQDGSFNVREAVQRRYQRRLPGPSAANYPHLLAVLSVICRHHRFVIIAEAQSGVGTIPCEGPCPPRRFSSVVKRSGEATPVPSITHHTQQKITLSTEVTWLTSSVDILIPYCTIPVSMRACDRASPTPAPNVPGKHTQPLTHSLQTRHRLDARKYNKVLRKGTAAETPSSIQLSGTLMSKQRVDIGHDEAERGVFPRPNSLQGRSRIKGDIGVNAWATHAVCEVHQSSARWLCRTCTSTIGAYINDRRKTHGIFERKGTESRKPLSFLRKVASGDSVFSNQAEASSLQTLSFVLITRVHKPEDGEVGKGTGVVLFTTAAVKERSNELAAIQLVVSMRVTEQSLGNMKEKETLNHHYTGKNRGSPTGKRRQS</sequence>
<keyword evidence="4" id="KW-1185">Reference proteome</keyword>
<dbReference type="InterPro" id="IPR043128">
    <property type="entry name" value="Rev_trsase/Diguanyl_cyclase"/>
</dbReference>
<evidence type="ECO:0000313" key="3">
    <source>
        <dbReference type="EMBL" id="KAJ8871220.1"/>
    </source>
</evidence>
<dbReference type="PANTHER" id="PTHR33064">
    <property type="entry name" value="POL PROTEIN"/>
    <property type="match status" value="1"/>
</dbReference>
<feature type="transmembrane region" description="Helical" evidence="2">
    <location>
        <begin position="906"/>
        <end position="928"/>
    </location>
</feature>
<dbReference type="Gene3D" id="3.30.70.270">
    <property type="match status" value="2"/>
</dbReference>
<dbReference type="CDD" id="cd01647">
    <property type="entry name" value="RT_LTR"/>
    <property type="match status" value="1"/>
</dbReference>
<gene>
    <name evidence="3" type="ORF">PR048_027526</name>
</gene>
<evidence type="ECO:0000256" key="1">
    <source>
        <dbReference type="SAM" id="MobiDB-lite"/>
    </source>
</evidence>
<reference evidence="3 4" key="1">
    <citation type="submission" date="2023-02" db="EMBL/GenBank/DDBJ databases">
        <title>LHISI_Scaffold_Assembly.</title>
        <authorList>
            <person name="Stuart O.P."/>
            <person name="Cleave R."/>
            <person name="Magrath M.J.L."/>
            <person name="Mikheyev A.S."/>
        </authorList>
    </citation>
    <scope>NUCLEOTIDE SEQUENCE [LARGE SCALE GENOMIC DNA]</scope>
    <source>
        <strain evidence="3">Daus_M_001</strain>
        <tissue evidence="3">Leg muscle</tissue>
    </source>
</reference>
<dbReference type="InterPro" id="IPR051320">
    <property type="entry name" value="Viral_Replic_Matur_Polypro"/>
</dbReference>
<keyword evidence="2" id="KW-0812">Transmembrane</keyword>